<feature type="compositionally biased region" description="Basic and acidic residues" evidence="1">
    <location>
        <begin position="33"/>
        <end position="47"/>
    </location>
</feature>
<dbReference type="Proteomes" id="UP000076842">
    <property type="component" value="Unassembled WGS sequence"/>
</dbReference>
<protein>
    <submittedName>
        <fullName evidence="2">Uncharacterized protein</fullName>
    </submittedName>
</protein>
<evidence type="ECO:0000313" key="3">
    <source>
        <dbReference type="Proteomes" id="UP000076842"/>
    </source>
</evidence>
<gene>
    <name evidence="2" type="ORF">CALCODRAFT_181350</name>
</gene>
<sequence length="77" mass="8275">MAGPGDQARDRSNRAEFDGPCAKSDSRGTGWEAGRREGKATGEESRRQGRRRANTRPMHEISAAPAPVASLADPRAQ</sequence>
<feature type="compositionally biased region" description="Basic and acidic residues" evidence="1">
    <location>
        <begin position="7"/>
        <end position="17"/>
    </location>
</feature>
<feature type="region of interest" description="Disordered" evidence="1">
    <location>
        <begin position="1"/>
        <end position="77"/>
    </location>
</feature>
<evidence type="ECO:0000256" key="1">
    <source>
        <dbReference type="SAM" id="MobiDB-lite"/>
    </source>
</evidence>
<dbReference type="EMBL" id="KV423938">
    <property type="protein sequence ID" value="KZT59644.1"/>
    <property type="molecule type" value="Genomic_DNA"/>
</dbReference>
<name>A0A165HRJ3_9BASI</name>
<dbReference type="InParanoid" id="A0A165HRJ3"/>
<proteinExistence type="predicted"/>
<organism evidence="2 3">
    <name type="scientific">Calocera cornea HHB12733</name>
    <dbReference type="NCBI Taxonomy" id="1353952"/>
    <lineage>
        <taxon>Eukaryota</taxon>
        <taxon>Fungi</taxon>
        <taxon>Dikarya</taxon>
        <taxon>Basidiomycota</taxon>
        <taxon>Agaricomycotina</taxon>
        <taxon>Dacrymycetes</taxon>
        <taxon>Dacrymycetales</taxon>
        <taxon>Dacrymycetaceae</taxon>
        <taxon>Calocera</taxon>
    </lineage>
</organism>
<keyword evidence="3" id="KW-1185">Reference proteome</keyword>
<reference evidence="2 3" key="1">
    <citation type="journal article" date="2016" name="Mol. Biol. Evol.">
        <title>Comparative Genomics of Early-Diverging Mushroom-Forming Fungi Provides Insights into the Origins of Lignocellulose Decay Capabilities.</title>
        <authorList>
            <person name="Nagy L.G."/>
            <person name="Riley R."/>
            <person name="Tritt A."/>
            <person name="Adam C."/>
            <person name="Daum C."/>
            <person name="Floudas D."/>
            <person name="Sun H."/>
            <person name="Yadav J.S."/>
            <person name="Pangilinan J."/>
            <person name="Larsson K.H."/>
            <person name="Matsuura K."/>
            <person name="Barry K."/>
            <person name="Labutti K."/>
            <person name="Kuo R."/>
            <person name="Ohm R.A."/>
            <person name="Bhattacharya S.S."/>
            <person name="Shirouzu T."/>
            <person name="Yoshinaga Y."/>
            <person name="Martin F.M."/>
            <person name="Grigoriev I.V."/>
            <person name="Hibbett D.S."/>
        </authorList>
    </citation>
    <scope>NUCLEOTIDE SEQUENCE [LARGE SCALE GENOMIC DNA]</scope>
    <source>
        <strain evidence="2 3">HHB12733</strain>
    </source>
</reference>
<dbReference type="AlphaFoldDB" id="A0A165HRJ3"/>
<accession>A0A165HRJ3</accession>
<evidence type="ECO:0000313" key="2">
    <source>
        <dbReference type="EMBL" id="KZT59644.1"/>
    </source>
</evidence>